<organism evidence="2 3">
    <name type="scientific">Pandoraea thiooxydans</name>
    <dbReference type="NCBI Taxonomy" id="445709"/>
    <lineage>
        <taxon>Bacteria</taxon>
        <taxon>Pseudomonadati</taxon>
        <taxon>Pseudomonadota</taxon>
        <taxon>Betaproteobacteria</taxon>
        <taxon>Burkholderiales</taxon>
        <taxon>Burkholderiaceae</taxon>
        <taxon>Pandoraea</taxon>
    </lineage>
</organism>
<sequence>MTGVPHAEARAIATLLGDATRLTILWALLDGKARTASELAWAANASAQNTSMHLRKLLNAGLLHVIEQGRHRYFTLASPRVAMAVESFAALGAMSTEAREVPSSTPDTMRFARTCYDHLAGALAIDLLGGLTRQGLLAETEREFSLTPAGERWCVQQGIDAGALRRRRRAFAPKCLDWSERKPHMAGSLGAALLEHLLAHKYVERTREHRVLRLTPAGAQALRPLL</sequence>
<dbReference type="GO" id="GO:0010288">
    <property type="term" value="P:response to lead ion"/>
    <property type="evidence" value="ECO:0007669"/>
    <property type="project" value="TreeGrafter"/>
</dbReference>
<dbReference type="PROSITE" id="PS50987">
    <property type="entry name" value="HTH_ARSR_2"/>
    <property type="match status" value="1"/>
</dbReference>
<protein>
    <recommendedName>
        <fullName evidence="1">HTH arsR-type domain-containing protein</fullName>
    </recommendedName>
</protein>
<dbReference type="InterPro" id="IPR052543">
    <property type="entry name" value="HTH_Metal-responsive_Reg"/>
</dbReference>
<evidence type="ECO:0000313" key="3">
    <source>
        <dbReference type="Proteomes" id="UP000036700"/>
    </source>
</evidence>
<evidence type="ECO:0000259" key="1">
    <source>
        <dbReference type="PROSITE" id="PS50987"/>
    </source>
</evidence>
<dbReference type="Pfam" id="PF12840">
    <property type="entry name" value="HTH_20"/>
    <property type="match status" value="1"/>
</dbReference>
<dbReference type="SUPFAM" id="SSF46785">
    <property type="entry name" value="Winged helix' DNA-binding domain"/>
    <property type="match status" value="1"/>
</dbReference>
<dbReference type="AlphaFoldDB" id="A0A0G3ET76"/>
<dbReference type="Proteomes" id="UP000036700">
    <property type="component" value="Chromosome"/>
</dbReference>
<dbReference type="InterPro" id="IPR001845">
    <property type="entry name" value="HTH_ArsR_DNA-bd_dom"/>
</dbReference>
<dbReference type="GO" id="GO:0003677">
    <property type="term" value="F:DNA binding"/>
    <property type="evidence" value="ECO:0007669"/>
    <property type="project" value="TreeGrafter"/>
</dbReference>
<dbReference type="GO" id="GO:0046686">
    <property type="term" value="P:response to cadmium ion"/>
    <property type="evidence" value="ECO:0007669"/>
    <property type="project" value="TreeGrafter"/>
</dbReference>
<dbReference type="GO" id="GO:0097063">
    <property type="term" value="F:cadmium ion sensor activity"/>
    <property type="evidence" value="ECO:0007669"/>
    <property type="project" value="TreeGrafter"/>
</dbReference>
<dbReference type="RefSeq" id="WP_047216103.1">
    <property type="nucleotide sequence ID" value="NZ_CP011568.3"/>
</dbReference>
<feature type="domain" description="HTH arsR-type" evidence="1">
    <location>
        <begin position="1"/>
        <end position="96"/>
    </location>
</feature>
<dbReference type="SMART" id="SM00418">
    <property type="entry name" value="HTH_ARSR"/>
    <property type="match status" value="1"/>
</dbReference>
<dbReference type="KEGG" id="ptx:ABW99_20105"/>
<dbReference type="GO" id="GO:0003700">
    <property type="term" value="F:DNA-binding transcription factor activity"/>
    <property type="evidence" value="ECO:0007669"/>
    <property type="project" value="InterPro"/>
</dbReference>
<evidence type="ECO:0000313" key="2">
    <source>
        <dbReference type="EMBL" id="AKJ70170.1"/>
    </source>
</evidence>
<keyword evidence="3" id="KW-1185">Reference proteome</keyword>
<proteinExistence type="predicted"/>
<dbReference type="CDD" id="cd00090">
    <property type="entry name" value="HTH_ARSR"/>
    <property type="match status" value="1"/>
</dbReference>
<dbReference type="EMBL" id="CP011568">
    <property type="protein sequence ID" value="AKJ70170.1"/>
    <property type="molecule type" value="Genomic_DNA"/>
</dbReference>
<dbReference type="InterPro" id="IPR036388">
    <property type="entry name" value="WH-like_DNA-bd_sf"/>
</dbReference>
<dbReference type="OrthoDB" id="9797716at2"/>
<gene>
    <name evidence="2" type="ORF">ABW99_20105</name>
</gene>
<dbReference type="PANTHER" id="PTHR39168:SF1">
    <property type="entry name" value="TRANSCRIPTIONAL REGULATORY PROTEIN"/>
    <property type="match status" value="1"/>
</dbReference>
<accession>A0A0G3ET76</accession>
<dbReference type="InterPro" id="IPR036390">
    <property type="entry name" value="WH_DNA-bd_sf"/>
</dbReference>
<dbReference type="GO" id="GO:0032791">
    <property type="term" value="F:lead ion binding"/>
    <property type="evidence" value="ECO:0007669"/>
    <property type="project" value="TreeGrafter"/>
</dbReference>
<dbReference type="PATRIC" id="fig|445709.3.peg.4216"/>
<name>A0A0G3ET76_9BURK</name>
<dbReference type="Gene3D" id="1.10.10.10">
    <property type="entry name" value="Winged helix-like DNA-binding domain superfamily/Winged helix DNA-binding domain"/>
    <property type="match status" value="1"/>
</dbReference>
<dbReference type="InterPro" id="IPR011991">
    <property type="entry name" value="ArsR-like_HTH"/>
</dbReference>
<dbReference type="PRINTS" id="PR00778">
    <property type="entry name" value="HTHARSR"/>
</dbReference>
<dbReference type="PANTHER" id="PTHR39168">
    <property type="entry name" value="TRANSCRIPTIONAL REGULATOR-RELATED"/>
    <property type="match status" value="1"/>
</dbReference>
<dbReference type="STRING" id="445709.ABW99_20105"/>
<reference evidence="3" key="1">
    <citation type="submission" date="2015-06" db="EMBL/GenBank/DDBJ databases">
        <authorList>
            <person name="Lim Y.L."/>
            <person name="Ee R."/>
            <person name="Yong D."/>
            <person name="How K.Y."/>
            <person name="Yin W.F."/>
            <person name="Chan K.G."/>
        </authorList>
    </citation>
    <scope>NUCLEOTIDE SEQUENCE [LARGE SCALE GENOMIC DNA]</scope>
    <source>
        <strain evidence="3">DSM 25325</strain>
    </source>
</reference>